<protein>
    <submittedName>
        <fullName evidence="1">Gamma-tubulin complex component</fullName>
    </submittedName>
</protein>
<evidence type="ECO:0000313" key="1">
    <source>
        <dbReference type="EMBL" id="GIY87225.1"/>
    </source>
</evidence>
<dbReference type="GO" id="GO:0005874">
    <property type="term" value="C:microtubule"/>
    <property type="evidence" value="ECO:0007669"/>
    <property type="project" value="UniProtKB-KW"/>
</dbReference>
<evidence type="ECO:0000313" key="2">
    <source>
        <dbReference type="Proteomes" id="UP001054945"/>
    </source>
</evidence>
<dbReference type="EMBL" id="BPLR01016911">
    <property type="protein sequence ID" value="GIY87225.1"/>
    <property type="molecule type" value="Genomic_DNA"/>
</dbReference>
<feature type="non-terminal residue" evidence="1">
    <location>
        <position position="85"/>
    </location>
</feature>
<name>A0AAV4WZU4_CAEEX</name>
<proteinExistence type="predicted"/>
<dbReference type="InterPro" id="IPR042241">
    <property type="entry name" value="GCP_C_sf"/>
</dbReference>
<comment type="caution">
    <text evidence="1">The sequence shown here is derived from an EMBL/GenBank/DDBJ whole genome shotgun (WGS) entry which is preliminary data.</text>
</comment>
<sequence length="85" mass="9990">MLGPQVQLEYSQIFSFLLQIKCAKYLLDNLYCTSLCKKISAESDSAPMKALLKTKFPREQKIHGMYILMRLMFFVNGFHNYIMTR</sequence>
<accession>A0AAV4WZU4</accession>
<organism evidence="1 2">
    <name type="scientific">Caerostris extrusa</name>
    <name type="common">Bark spider</name>
    <name type="synonym">Caerostris bankana</name>
    <dbReference type="NCBI Taxonomy" id="172846"/>
    <lineage>
        <taxon>Eukaryota</taxon>
        <taxon>Metazoa</taxon>
        <taxon>Ecdysozoa</taxon>
        <taxon>Arthropoda</taxon>
        <taxon>Chelicerata</taxon>
        <taxon>Arachnida</taxon>
        <taxon>Araneae</taxon>
        <taxon>Araneomorphae</taxon>
        <taxon>Entelegynae</taxon>
        <taxon>Araneoidea</taxon>
        <taxon>Araneidae</taxon>
        <taxon>Caerostris</taxon>
    </lineage>
</organism>
<reference evidence="1 2" key="1">
    <citation type="submission" date="2021-06" db="EMBL/GenBank/DDBJ databases">
        <title>Caerostris extrusa draft genome.</title>
        <authorList>
            <person name="Kono N."/>
            <person name="Arakawa K."/>
        </authorList>
    </citation>
    <scope>NUCLEOTIDE SEQUENCE [LARGE SCALE GENOMIC DNA]</scope>
</reference>
<dbReference type="AlphaFoldDB" id="A0AAV4WZU4"/>
<dbReference type="GO" id="GO:0043015">
    <property type="term" value="F:gamma-tubulin binding"/>
    <property type="evidence" value="ECO:0007669"/>
    <property type="project" value="InterPro"/>
</dbReference>
<dbReference type="Proteomes" id="UP001054945">
    <property type="component" value="Unassembled WGS sequence"/>
</dbReference>
<keyword evidence="2" id="KW-1185">Reference proteome</keyword>
<dbReference type="Gene3D" id="1.20.120.1900">
    <property type="entry name" value="Gamma-tubulin complex, C-terminal domain"/>
    <property type="match status" value="1"/>
</dbReference>
<gene>
    <name evidence="1" type="primary">Tubgcp5</name>
    <name evidence="1" type="ORF">CEXT_536831</name>
</gene>